<protein>
    <submittedName>
        <fullName evidence="8">Chromate transporter</fullName>
    </submittedName>
</protein>
<dbReference type="AlphaFoldDB" id="A0A6N9HE67"/>
<dbReference type="GO" id="GO:0015109">
    <property type="term" value="F:chromate transmembrane transporter activity"/>
    <property type="evidence" value="ECO:0007669"/>
    <property type="project" value="InterPro"/>
</dbReference>
<feature type="transmembrane region" description="Helical" evidence="7">
    <location>
        <begin position="72"/>
        <end position="97"/>
    </location>
</feature>
<dbReference type="GO" id="GO:0005886">
    <property type="term" value="C:plasma membrane"/>
    <property type="evidence" value="ECO:0007669"/>
    <property type="project" value="UniProtKB-SubCell"/>
</dbReference>
<proteinExistence type="inferred from homology"/>
<comment type="subcellular location">
    <subcellularLocation>
        <location evidence="1">Cell membrane</location>
        <topology evidence="1">Multi-pass membrane protein</topology>
    </subcellularLocation>
</comment>
<sequence length="185" mass="19347">MQVGCWSLFKVFSQMSLQGFGGVLPFAFRHLVERTQWLTAAEFGQLLGIAQLLPGPTVCNLSVMVGQRYAGVAGGFSALAGLLLGPFFIVIGLGLAYQELADHPVFAAAVRGMAAAAAGLILATSFKLAVGMLRGTAPGARRLVQVLLLAAAFVGLGVARFGLLAVVGTLVPIGFVLFAFVWRRP</sequence>
<dbReference type="Pfam" id="PF02417">
    <property type="entry name" value="Chromate_transp"/>
    <property type="match status" value="1"/>
</dbReference>
<feature type="transmembrane region" description="Helical" evidence="7">
    <location>
        <begin position="142"/>
        <end position="159"/>
    </location>
</feature>
<keyword evidence="9" id="KW-1185">Reference proteome</keyword>
<keyword evidence="6 7" id="KW-0472">Membrane</keyword>
<evidence type="ECO:0000256" key="1">
    <source>
        <dbReference type="ARBA" id="ARBA00004651"/>
    </source>
</evidence>
<evidence type="ECO:0000256" key="4">
    <source>
        <dbReference type="ARBA" id="ARBA00022692"/>
    </source>
</evidence>
<keyword evidence="5 7" id="KW-1133">Transmembrane helix</keyword>
<reference evidence="8 9" key="1">
    <citation type="submission" date="2019-12" db="EMBL/GenBank/DDBJ databases">
        <title>Novel species isolated from a subtropical stream in China.</title>
        <authorList>
            <person name="Lu H."/>
        </authorList>
    </citation>
    <scope>NUCLEOTIDE SEQUENCE [LARGE SCALE GENOMIC DNA]</scope>
    <source>
        <strain evidence="8 9">DS3</strain>
    </source>
</reference>
<evidence type="ECO:0000313" key="9">
    <source>
        <dbReference type="Proteomes" id="UP000448575"/>
    </source>
</evidence>
<dbReference type="InterPro" id="IPR003370">
    <property type="entry name" value="Chromate_transpt"/>
</dbReference>
<feature type="transmembrane region" description="Helical" evidence="7">
    <location>
        <begin position="165"/>
        <end position="182"/>
    </location>
</feature>
<dbReference type="PANTHER" id="PTHR43663:SF1">
    <property type="entry name" value="CHROMATE TRANSPORTER"/>
    <property type="match status" value="1"/>
</dbReference>
<name>A0A6N9HE67_9BURK</name>
<feature type="transmembrane region" description="Helical" evidence="7">
    <location>
        <begin position="109"/>
        <end position="130"/>
    </location>
</feature>
<dbReference type="InterPro" id="IPR052518">
    <property type="entry name" value="CHR_Transporter"/>
</dbReference>
<keyword evidence="4 7" id="KW-0812">Transmembrane</keyword>
<dbReference type="PANTHER" id="PTHR43663">
    <property type="entry name" value="CHROMATE TRANSPORT PROTEIN-RELATED"/>
    <property type="match status" value="1"/>
</dbReference>
<evidence type="ECO:0000256" key="7">
    <source>
        <dbReference type="SAM" id="Phobius"/>
    </source>
</evidence>
<gene>
    <name evidence="8" type="ORF">GTP41_06315</name>
</gene>
<comment type="caution">
    <text evidence="8">The sequence shown here is derived from an EMBL/GenBank/DDBJ whole genome shotgun (WGS) entry which is preliminary data.</text>
</comment>
<evidence type="ECO:0000256" key="5">
    <source>
        <dbReference type="ARBA" id="ARBA00022989"/>
    </source>
</evidence>
<dbReference type="EMBL" id="WWCJ01000004">
    <property type="protein sequence ID" value="MYN01710.1"/>
    <property type="molecule type" value="Genomic_DNA"/>
</dbReference>
<comment type="similarity">
    <text evidence="2">Belongs to the chromate ion transporter (CHR) (TC 2.A.51) family.</text>
</comment>
<evidence type="ECO:0000313" key="8">
    <source>
        <dbReference type="EMBL" id="MYN01710.1"/>
    </source>
</evidence>
<keyword evidence="3" id="KW-1003">Cell membrane</keyword>
<evidence type="ECO:0000256" key="3">
    <source>
        <dbReference type="ARBA" id="ARBA00022475"/>
    </source>
</evidence>
<organism evidence="8 9">
    <name type="scientific">Pseudoduganella guangdongensis</name>
    <dbReference type="NCBI Taxonomy" id="2692179"/>
    <lineage>
        <taxon>Bacteria</taxon>
        <taxon>Pseudomonadati</taxon>
        <taxon>Pseudomonadota</taxon>
        <taxon>Betaproteobacteria</taxon>
        <taxon>Burkholderiales</taxon>
        <taxon>Oxalobacteraceae</taxon>
        <taxon>Telluria group</taxon>
        <taxon>Pseudoduganella</taxon>
    </lineage>
</organism>
<dbReference type="Proteomes" id="UP000448575">
    <property type="component" value="Unassembled WGS sequence"/>
</dbReference>
<evidence type="ECO:0000256" key="2">
    <source>
        <dbReference type="ARBA" id="ARBA00005262"/>
    </source>
</evidence>
<accession>A0A6N9HE67</accession>
<dbReference type="RefSeq" id="WP_161024722.1">
    <property type="nucleotide sequence ID" value="NZ_WWCJ01000004.1"/>
</dbReference>
<evidence type="ECO:0000256" key="6">
    <source>
        <dbReference type="ARBA" id="ARBA00023136"/>
    </source>
</evidence>